<dbReference type="CDD" id="cd17546">
    <property type="entry name" value="REC_hyHK_CKI1_RcsC-like"/>
    <property type="match status" value="1"/>
</dbReference>
<reference evidence="5" key="1">
    <citation type="submission" date="2021-01" db="EMBL/GenBank/DDBJ databases">
        <authorList>
            <person name="Corre E."/>
            <person name="Pelletier E."/>
            <person name="Niang G."/>
            <person name="Scheremetjew M."/>
            <person name="Finn R."/>
            <person name="Kale V."/>
            <person name="Holt S."/>
            <person name="Cochrane G."/>
            <person name="Meng A."/>
            <person name="Brown T."/>
            <person name="Cohen L."/>
        </authorList>
    </citation>
    <scope>NUCLEOTIDE SEQUENCE</scope>
    <source>
        <strain evidence="5">S3</strain>
    </source>
</reference>
<sequence length="272" mass="29738">MLTKGARPKILLSLLDSGLGIKVIDQMKLFKLFGRLKSNQKVNTKGVGLGLSITKMISEEFGGSVTVHSKRGRGSTFQACISLITDATNLVKKSKEEEELAVKLTEIREAQAVAVKRHFQMAREGLPLPGRDKKILVVDDEAYNTEVLEVILTSLGVPKGRVVCCLSGKEALAELEGSIQAEDGSSGFAMVFTDLSMPMMDGYRLASKIRRLYGKAMVKKEDQPTIIALTGHTESEYFTHALAKGVNQVFSKPVQRDIVKTCLLERGVPVNL</sequence>
<dbReference type="InterPro" id="IPR001789">
    <property type="entry name" value="Sig_transdc_resp-reg_receiver"/>
</dbReference>
<gene>
    <name evidence="5" type="ORF">SINC0208_LOCUS13937</name>
</gene>
<dbReference type="InterPro" id="IPR036890">
    <property type="entry name" value="HATPase_C_sf"/>
</dbReference>
<dbReference type="PROSITE" id="PS50110">
    <property type="entry name" value="RESPONSE_REGULATORY"/>
    <property type="match status" value="1"/>
</dbReference>
<dbReference type="Pfam" id="PF00072">
    <property type="entry name" value="Response_reg"/>
    <property type="match status" value="1"/>
</dbReference>
<proteinExistence type="predicted"/>
<evidence type="ECO:0000256" key="1">
    <source>
        <dbReference type="ARBA" id="ARBA00022553"/>
    </source>
</evidence>
<name>A0A7S3N265_9SPIT</name>
<dbReference type="GO" id="GO:0000160">
    <property type="term" value="P:phosphorelay signal transduction system"/>
    <property type="evidence" value="ECO:0007669"/>
    <property type="project" value="InterPro"/>
</dbReference>
<evidence type="ECO:0000259" key="3">
    <source>
        <dbReference type="PROSITE" id="PS50109"/>
    </source>
</evidence>
<dbReference type="InterPro" id="IPR004358">
    <property type="entry name" value="Sig_transdc_His_kin-like_C"/>
</dbReference>
<dbReference type="InterPro" id="IPR005467">
    <property type="entry name" value="His_kinase_dom"/>
</dbReference>
<evidence type="ECO:0000259" key="4">
    <source>
        <dbReference type="PROSITE" id="PS50110"/>
    </source>
</evidence>
<dbReference type="AlphaFoldDB" id="A0A7S3N265"/>
<dbReference type="InterPro" id="IPR011006">
    <property type="entry name" value="CheY-like_superfamily"/>
</dbReference>
<feature type="domain" description="Histidine kinase" evidence="3">
    <location>
        <begin position="1"/>
        <end position="85"/>
    </location>
</feature>
<dbReference type="SUPFAM" id="SSF55874">
    <property type="entry name" value="ATPase domain of HSP90 chaperone/DNA topoisomerase II/histidine kinase"/>
    <property type="match status" value="1"/>
</dbReference>
<dbReference type="InterPro" id="IPR003594">
    <property type="entry name" value="HATPase_dom"/>
</dbReference>
<evidence type="ECO:0000256" key="2">
    <source>
        <dbReference type="PROSITE-ProRule" id="PRU00169"/>
    </source>
</evidence>
<dbReference type="PRINTS" id="PR00344">
    <property type="entry name" value="BCTRLSENSOR"/>
</dbReference>
<dbReference type="EMBL" id="HBIH01035030">
    <property type="protein sequence ID" value="CAE0333299.1"/>
    <property type="molecule type" value="Transcribed_RNA"/>
</dbReference>
<dbReference type="Gene3D" id="3.40.50.2300">
    <property type="match status" value="1"/>
</dbReference>
<dbReference type="InterPro" id="IPR050956">
    <property type="entry name" value="2C_system_His_kinase"/>
</dbReference>
<evidence type="ECO:0000313" key="5">
    <source>
        <dbReference type="EMBL" id="CAE0333299.1"/>
    </source>
</evidence>
<dbReference type="GO" id="GO:0016772">
    <property type="term" value="F:transferase activity, transferring phosphorus-containing groups"/>
    <property type="evidence" value="ECO:0007669"/>
    <property type="project" value="InterPro"/>
</dbReference>
<dbReference type="PANTHER" id="PTHR43719">
    <property type="entry name" value="TWO-COMPONENT HISTIDINE KINASE"/>
    <property type="match status" value="1"/>
</dbReference>
<dbReference type="Gene3D" id="3.30.565.10">
    <property type="entry name" value="Histidine kinase-like ATPase, C-terminal domain"/>
    <property type="match status" value="1"/>
</dbReference>
<dbReference type="SMART" id="SM00448">
    <property type="entry name" value="REC"/>
    <property type="match status" value="1"/>
</dbReference>
<dbReference type="PANTHER" id="PTHR43719:SF28">
    <property type="entry name" value="PEROXIDE STRESS-ACTIVATED HISTIDINE KINASE MAK1-RELATED"/>
    <property type="match status" value="1"/>
</dbReference>
<protein>
    <recommendedName>
        <fullName evidence="6">Histidine kinase</fullName>
    </recommendedName>
</protein>
<feature type="modified residue" description="4-aspartylphosphate" evidence="2">
    <location>
        <position position="194"/>
    </location>
</feature>
<keyword evidence="1 2" id="KW-0597">Phosphoprotein</keyword>
<accession>A0A7S3N265</accession>
<evidence type="ECO:0008006" key="6">
    <source>
        <dbReference type="Google" id="ProtNLM"/>
    </source>
</evidence>
<dbReference type="SUPFAM" id="SSF52172">
    <property type="entry name" value="CheY-like"/>
    <property type="match status" value="1"/>
</dbReference>
<feature type="domain" description="Response regulatory" evidence="4">
    <location>
        <begin position="134"/>
        <end position="267"/>
    </location>
</feature>
<dbReference type="PROSITE" id="PS50109">
    <property type="entry name" value="HIS_KIN"/>
    <property type="match status" value="1"/>
</dbReference>
<organism evidence="5">
    <name type="scientific">Strombidium inclinatum</name>
    <dbReference type="NCBI Taxonomy" id="197538"/>
    <lineage>
        <taxon>Eukaryota</taxon>
        <taxon>Sar</taxon>
        <taxon>Alveolata</taxon>
        <taxon>Ciliophora</taxon>
        <taxon>Intramacronucleata</taxon>
        <taxon>Spirotrichea</taxon>
        <taxon>Oligotrichia</taxon>
        <taxon>Strombidiidae</taxon>
        <taxon>Strombidium</taxon>
    </lineage>
</organism>
<dbReference type="Pfam" id="PF02518">
    <property type="entry name" value="HATPase_c"/>
    <property type="match status" value="1"/>
</dbReference>